<organism evidence="1 2">
    <name type="scientific">Callosobruchus maculatus</name>
    <name type="common">Southern cowpea weevil</name>
    <name type="synonym">Pulse bruchid</name>
    <dbReference type="NCBI Taxonomy" id="64391"/>
    <lineage>
        <taxon>Eukaryota</taxon>
        <taxon>Metazoa</taxon>
        <taxon>Ecdysozoa</taxon>
        <taxon>Arthropoda</taxon>
        <taxon>Hexapoda</taxon>
        <taxon>Insecta</taxon>
        <taxon>Pterygota</taxon>
        <taxon>Neoptera</taxon>
        <taxon>Endopterygota</taxon>
        <taxon>Coleoptera</taxon>
        <taxon>Polyphaga</taxon>
        <taxon>Cucujiformia</taxon>
        <taxon>Chrysomeloidea</taxon>
        <taxon>Chrysomelidae</taxon>
        <taxon>Bruchinae</taxon>
        <taxon>Bruchini</taxon>
        <taxon>Callosobruchus</taxon>
    </lineage>
</organism>
<dbReference type="OrthoDB" id="6738995at2759"/>
<gene>
    <name evidence="1" type="ORF">CALMAC_LOCUS8324</name>
</gene>
<accession>A0A653CDY0</accession>
<keyword evidence="2" id="KW-1185">Reference proteome</keyword>
<feature type="non-terminal residue" evidence="1">
    <location>
        <position position="88"/>
    </location>
</feature>
<name>A0A653CDY0_CALMS</name>
<dbReference type="AlphaFoldDB" id="A0A653CDY0"/>
<dbReference type="Proteomes" id="UP000410492">
    <property type="component" value="Unassembled WGS sequence"/>
</dbReference>
<sequence>MDLPAQGVSSIAPFDCDTDDFALRSKWEKWKRSLEIYFEAASITDAAKKKALLLHNGGSSLQEIYLSLPEIDATNEEDNRDVYEKIIQ</sequence>
<reference evidence="1 2" key="1">
    <citation type="submission" date="2019-01" db="EMBL/GenBank/DDBJ databases">
        <authorList>
            <person name="Sayadi A."/>
        </authorList>
    </citation>
    <scope>NUCLEOTIDE SEQUENCE [LARGE SCALE GENOMIC DNA]</scope>
</reference>
<evidence type="ECO:0000313" key="1">
    <source>
        <dbReference type="EMBL" id="VEN46121.1"/>
    </source>
</evidence>
<proteinExistence type="predicted"/>
<protein>
    <submittedName>
        <fullName evidence="1">Uncharacterized protein</fullName>
    </submittedName>
</protein>
<dbReference type="EMBL" id="CAACVG010007571">
    <property type="protein sequence ID" value="VEN46121.1"/>
    <property type="molecule type" value="Genomic_DNA"/>
</dbReference>
<evidence type="ECO:0000313" key="2">
    <source>
        <dbReference type="Proteomes" id="UP000410492"/>
    </source>
</evidence>